<accession>W9RKW1</accession>
<dbReference type="EMBL" id="KE344795">
    <property type="protein sequence ID" value="EXB79984.1"/>
    <property type="molecule type" value="Genomic_DNA"/>
</dbReference>
<gene>
    <name evidence="1" type="ORF">L484_004022</name>
</gene>
<reference evidence="2" key="1">
    <citation type="submission" date="2013-01" db="EMBL/GenBank/DDBJ databases">
        <title>Draft Genome Sequence of a Mulberry Tree, Morus notabilis C.K. Schneid.</title>
        <authorList>
            <person name="He N."/>
            <person name="Zhao S."/>
        </authorList>
    </citation>
    <scope>NUCLEOTIDE SEQUENCE</scope>
</reference>
<keyword evidence="2" id="KW-1185">Reference proteome</keyword>
<protein>
    <submittedName>
        <fullName evidence="1">Uncharacterized protein</fullName>
    </submittedName>
</protein>
<dbReference type="AlphaFoldDB" id="W9RKW1"/>
<evidence type="ECO:0000313" key="1">
    <source>
        <dbReference type="EMBL" id="EXB79984.1"/>
    </source>
</evidence>
<organism evidence="1 2">
    <name type="scientific">Morus notabilis</name>
    <dbReference type="NCBI Taxonomy" id="981085"/>
    <lineage>
        <taxon>Eukaryota</taxon>
        <taxon>Viridiplantae</taxon>
        <taxon>Streptophyta</taxon>
        <taxon>Embryophyta</taxon>
        <taxon>Tracheophyta</taxon>
        <taxon>Spermatophyta</taxon>
        <taxon>Magnoliopsida</taxon>
        <taxon>eudicotyledons</taxon>
        <taxon>Gunneridae</taxon>
        <taxon>Pentapetalae</taxon>
        <taxon>rosids</taxon>
        <taxon>fabids</taxon>
        <taxon>Rosales</taxon>
        <taxon>Moraceae</taxon>
        <taxon>Moreae</taxon>
        <taxon>Morus</taxon>
    </lineage>
</organism>
<proteinExistence type="predicted"/>
<evidence type="ECO:0000313" key="2">
    <source>
        <dbReference type="Proteomes" id="UP000030645"/>
    </source>
</evidence>
<dbReference type="Proteomes" id="UP000030645">
    <property type="component" value="Unassembled WGS sequence"/>
</dbReference>
<sequence>MLTFRAKKSDITNESAINRLTDVSEVEPEGPIYYVEALDETNSFPLPVSSYDAPIAGKSQSCRKSYRRWSELFRRLMTANLVWICSARLEESKDTTCRRIRNWMAPESALEVVVDGNFKLKFRPIGGESGGVVRGLLRLDPWASRIWSQITVGRLEVANQNLRLRLNSLVFKLFCWSKRKCQYYTYNTKFNNMLKWVWRALRLRLGKNKQLETISKLENTN</sequence>
<name>W9RKW1_9ROSA</name>